<dbReference type="Pfam" id="PF00156">
    <property type="entry name" value="Pribosyltran"/>
    <property type="match status" value="1"/>
</dbReference>
<accession>A0A1M6B949</accession>
<dbReference type="RefSeq" id="WP_073308464.1">
    <property type="nucleotide sequence ID" value="NZ_FQZI01000001.1"/>
</dbReference>
<feature type="domain" description="Phosphoribosyltransferase" evidence="2">
    <location>
        <begin position="134"/>
        <end position="222"/>
    </location>
</feature>
<dbReference type="CDD" id="cd06223">
    <property type="entry name" value="PRTases_typeI"/>
    <property type="match status" value="1"/>
</dbReference>
<evidence type="ECO:0000313" key="3">
    <source>
        <dbReference type="EMBL" id="SHI45177.1"/>
    </source>
</evidence>
<dbReference type="STRING" id="415425.SAMN05444363_0618"/>
<dbReference type="PANTHER" id="PTHR47505:SF1">
    <property type="entry name" value="DNA UTILIZATION PROTEIN YHGH"/>
    <property type="match status" value="1"/>
</dbReference>
<dbReference type="SUPFAM" id="SSF53271">
    <property type="entry name" value="PRTase-like"/>
    <property type="match status" value="1"/>
</dbReference>
<keyword evidence="4" id="KW-1185">Reference proteome</keyword>
<dbReference type="Proteomes" id="UP000184488">
    <property type="component" value="Unassembled WGS sequence"/>
</dbReference>
<dbReference type="PANTHER" id="PTHR47505">
    <property type="entry name" value="DNA UTILIZATION PROTEIN YHGH"/>
    <property type="match status" value="1"/>
</dbReference>
<reference evidence="4" key="1">
    <citation type="submission" date="2016-11" db="EMBL/GenBank/DDBJ databases">
        <authorList>
            <person name="Varghese N."/>
            <person name="Submissions S."/>
        </authorList>
    </citation>
    <scope>NUCLEOTIDE SEQUENCE [LARGE SCALE GENOMIC DNA]</scope>
    <source>
        <strain evidence="4">DSM 18829</strain>
    </source>
</reference>
<evidence type="ECO:0000256" key="1">
    <source>
        <dbReference type="ARBA" id="ARBA00008007"/>
    </source>
</evidence>
<dbReference type="InterPro" id="IPR029057">
    <property type="entry name" value="PRTase-like"/>
</dbReference>
<evidence type="ECO:0000259" key="2">
    <source>
        <dbReference type="Pfam" id="PF00156"/>
    </source>
</evidence>
<organism evidence="3 4">
    <name type="scientific">Flavobacterium terrae</name>
    <dbReference type="NCBI Taxonomy" id="415425"/>
    <lineage>
        <taxon>Bacteria</taxon>
        <taxon>Pseudomonadati</taxon>
        <taxon>Bacteroidota</taxon>
        <taxon>Flavobacteriia</taxon>
        <taxon>Flavobacteriales</taxon>
        <taxon>Flavobacteriaceae</taxon>
        <taxon>Flavobacterium</taxon>
    </lineage>
</organism>
<dbReference type="AlphaFoldDB" id="A0A1M6B949"/>
<dbReference type="Gene3D" id="3.40.50.2020">
    <property type="match status" value="1"/>
</dbReference>
<evidence type="ECO:0000313" key="4">
    <source>
        <dbReference type="Proteomes" id="UP000184488"/>
    </source>
</evidence>
<proteinExistence type="inferred from homology"/>
<gene>
    <name evidence="3" type="ORF">SAMN05444363_0618</name>
</gene>
<dbReference type="EMBL" id="FQZI01000001">
    <property type="protein sequence ID" value="SHI45177.1"/>
    <property type="molecule type" value="Genomic_DNA"/>
</dbReference>
<sequence>MLKNLLNLFYPKICSGCSNLLLESENQICITCRHDLPLTNHLLTKNNEGLKKFYGKIPVENVSSMLYYHKKGITQNLIHNLKYKNQQKIGTVLGDWYGIDLKESKAFDNIDFVIPVPLHKKKLQKRGYNQIDTFCESISKKLNKEIKKEVLIRKEYAETQSKKNLINRSTISENTFSISYNETLYNKHFLLVDDVLTTGATLEACGKAILKIPGAKLSIVTIAFSES</sequence>
<comment type="similarity">
    <text evidence="1">Belongs to the ComF/GntX family.</text>
</comment>
<name>A0A1M6B949_9FLAO</name>
<dbReference type="InterPro" id="IPR051910">
    <property type="entry name" value="ComF/GntX_DNA_util-trans"/>
</dbReference>
<dbReference type="OrthoDB" id="9779910at2"/>
<dbReference type="InterPro" id="IPR000836">
    <property type="entry name" value="PRTase_dom"/>
</dbReference>
<protein>
    <submittedName>
        <fullName evidence="3">ComF family protein</fullName>
    </submittedName>
</protein>